<reference evidence="12 13" key="3">
    <citation type="journal article" date="2010" name="BMC Genomics">
        <title>Transcriptome sequencing and comparative analysis of cucumber flowers with different sex types.</title>
        <authorList>
            <person name="Guo S."/>
            <person name="Zheng Y."/>
            <person name="Joung J.G."/>
            <person name="Liu S."/>
            <person name="Zhang Z."/>
            <person name="Crasta O.R."/>
            <person name="Sobral B.W."/>
            <person name="Xu Y."/>
            <person name="Huang S."/>
            <person name="Fei Z."/>
        </authorList>
    </citation>
    <scope>NUCLEOTIDE SEQUENCE [LARGE SCALE GENOMIC DNA]</scope>
    <source>
        <strain evidence="13">cv. 9930</strain>
    </source>
</reference>
<gene>
    <name evidence="12" type="ORF">Csa_7G405980</name>
</gene>
<accession>A0A0A0K6B1</accession>
<evidence type="ECO:0000256" key="4">
    <source>
        <dbReference type="ARBA" id="ARBA00023015"/>
    </source>
</evidence>
<dbReference type="Gene3D" id="3.30.50.10">
    <property type="entry name" value="Erythroid Transcription Factor GATA-1, subunit A"/>
    <property type="match status" value="1"/>
</dbReference>
<keyword evidence="6" id="KW-0804">Transcription</keyword>
<dbReference type="PANTHER" id="PTHR47172:SF6">
    <property type="entry name" value="GATA-TYPE DOMAIN-CONTAINING PROTEIN"/>
    <property type="match status" value="1"/>
</dbReference>
<dbReference type="SUPFAM" id="SSF57716">
    <property type="entry name" value="Glucocorticoid receptor-like (DNA-binding domain)"/>
    <property type="match status" value="1"/>
</dbReference>
<evidence type="ECO:0000256" key="3">
    <source>
        <dbReference type="ARBA" id="ARBA00022833"/>
    </source>
</evidence>
<keyword evidence="1" id="KW-0479">Metal-binding</keyword>
<evidence type="ECO:0000256" key="7">
    <source>
        <dbReference type="ARBA" id="ARBA00024019"/>
    </source>
</evidence>
<comment type="function">
    <text evidence="8">Transcriptional regulator that specifically binds 5'-GATA-3' or 5'-GAT-3' motifs within gene promoters.</text>
</comment>
<dbReference type="CDD" id="cd00202">
    <property type="entry name" value="ZnF_GATA"/>
    <property type="match status" value="1"/>
</dbReference>
<dbReference type="AlphaFoldDB" id="A0A0A0K6B1"/>
<name>A0A0A0K6B1_CUCSA</name>
<dbReference type="STRING" id="3659.A0A0A0K6B1"/>
<evidence type="ECO:0000313" key="13">
    <source>
        <dbReference type="Proteomes" id="UP000029981"/>
    </source>
</evidence>
<evidence type="ECO:0000256" key="1">
    <source>
        <dbReference type="ARBA" id="ARBA00022723"/>
    </source>
</evidence>
<evidence type="ECO:0000256" key="2">
    <source>
        <dbReference type="ARBA" id="ARBA00022771"/>
    </source>
</evidence>
<feature type="compositionally biased region" description="Low complexity" evidence="10">
    <location>
        <begin position="93"/>
        <end position="107"/>
    </location>
</feature>
<dbReference type="InterPro" id="IPR000679">
    <property type="entry name" value="Znf_GATA"/>
</dbReference>
<reference evidence="12 13" key="4">
    <citation type="journal article" date="2011" name="BMC Genomics">
        <title>RNA-Seq improves annotation of protein-coding genes in the cucumber genome.</title>
        <authorList>
            <person name="Li Z."/>
            <person name="Zhang Z."/>
            <person name="Yan P."/>
            <person name="Huang S."/>
            <person name="Fei Z."/>
            <person name="Lin K."/>
        </authorList>
    </citation>
    <scope>NUCLEOTIDE SEQUENCE [LARGE SCALE GENOMIC DNA]</scope>
    <source>
        <strain evidence="13">cv. 9930</strain>
    </source>
</reference>
<dbReference type="GO" id="GO:0000976">
    <property type="term" value="F:transcription cis-regulatory region binding"/>
    <property type="evidence" value="ECO:0000318"/>
    <property type="project" value="GO_Central"/>
</dbReference>
<evidence type="ECO:0000256" key="6">
    <source>
        <dbReference type="ARBA" id="ARBA00023163"/>
    </source>
</evidence>
<keyword evidence="2 9" id="KW-0863">Zinc-finger</keyword>
<dbReference type="InterPro" id="IPR013088">
    <property type="entry name" value="Znf_NHR/GATA"/>
</dbReference>
<evidence type="ECO:0000256" key="8">
    <source>
        <dbReference type="ARBA" id="ARBA00037539"/>
    </source>
</evidence>
<dbReference type="Gramene" id="KGN44993">
    <property type="protein sequence ID" value="KGN44993"/>
    <property type="gene ID" value="Csa_7G405980"/>
</dbReference>
<reference evidence="12 13" key="2">
    <citation type="journal article" date="2009" name="PLoS ONE">
        <title>An integrated genetic and cytogenetic map of the cucumber genome.</title>
        <authorList>
            <person name="Ren Y."/>
            <person name="Zhang Z."/>
            <person name="Liu J."/>
            <person name="Staub J.E."/>
            <person name="Han Y."/>
            <person name="Cheng Z."/>
            <person name="Li X."/>
            <person name="Lu J."/>
            <person name="Miao H."/>
            <person name="Kang H."/>
            <person name="Xie B."/>
            <person name="Gu X."/>
            <person name="Wang X."/>
            <person name="Du Y."/>
            <person name="Jin W."/>
            <person name="Huang S."/>
        </authorList>
    </citation>
    <scope>NUCLEOTIDE SEQUENCE [LARGE SCALE GENOMIC DNA]</scope>
    <source>
        <strain evidence="13">cv. 9930</strain>
    </source>
</reference>
<evidence type="ECO:0000256" key="10">
    <source>
        <dbReference type="SAM" id="MobiDB-lite"/>
    </source>
</evidence>
<evidence type="ECO:0000313" key="12">
    <source>
        <dbReference type="EMBL" id="KGN44993.1"/>
    </source>
</evidence>
<dbReference type="Pfam" id="PF00320">
    <property type="entry name" value="GATA"/>
    <property type="match status" value="1"/>
</dbReference>
<comment type="similarity">
    <text evidence="7">Belongs to the type IV zinc-finger family. Class B subfamily.</text>
</comment>
<evidence type="ECO:0000256" key="9">
    <source>
        <dbReference type="PROSITE-ProRule" id="PRU00094"/>
    </source>
</evidence>
<dbReference type="OMA" id="PCCVECH"/>
<dbReference type="KEGG" id="csv:101220495"/>
<evidence type="ECO:0000259" key="11">
    <source>
        <dbReference type="PROSITE" id="PS50114"/>
    </source>
</evidence>
<evidence type="ECO:0000256" key="5">
    <source>
        <dbReference type="ARBA" id="ARBA00023125"/>
    </source>
</evidence>
<dbReference type="PANTHER" id="PTHR47172">
    <property type="entry name" value="OS01G0976800 PROTEIN"/>
    <property type="match status" value="1"/>
</dbReference>
<dbReference type="Proteomes" id="UP000029981">
    <property type="component" value="Chromosome 7"/>
</dbReference>
<keyword evidence="13" id="KW-1185">Reference proteome</keyword>
<feature type="region of interest" description="Disordered" evidence="10">
    <location>
        <begin position="93"/>
        <end position="118"/>
    </location>
</feature>
<feature type="domain" description="GATA-type" evidence="11">
    <location>
        <begin position="51"/>
        <end position="87"/>
    </location>
</feature>
<dbReference type="EMBL" id="CM002928">
    <property type="protein sequence ID" value="KGN44993.1"/>
    <property type="molecule type" value="Genomic_DNA"/>
</dbReference>
<protein>
    <recommendedName>
        <fullName evidence="11">GATA-type domain-containing protein</fullName>
    </recommendedName>
</protein>
<dbReference type="GO" id="GO:0008270">
    <property type="term" value="F:zinc ion binding"/>
    <property type="evidence" value="ECO:0007669"/>
    <property type="project" value="UniProtKB-KW"/>
</dbReference>
<sequence length="169" mass="18206">MLKGEVIGDFGLDCLMIAFLMNRAADLSASTFNPPSLMTAVSKEGLLELEAEKQRACVHCRATRTPLWRAGPAGPRSLCNACGIRYRKMKMNSNNNGGVNNNSNNKMGKGKKMGGSGGSLKVRVVRLGREIMVHRPTTAMEDDNEVAESIGEEEQTAALLLMALSSGYV</sequence>
<dbReference type="OrthoDB" id="2162994at2759"/>
<proteinExistence type="inferred from homology"/>
<organism evidence="12 13">
    <name type="scientific">Cucumis sativus</name>
    <name type="common">Cucumber</name>
    <dbReference type="NCBI Taxonomy" id="3659"/>
    <lineage>
        <taxon>Eukaryota</taxon>
        <taxon>Viridiplantae</taxon>
        <taxon>Streptophyta</taxon>
        <taxon>Embryophyta</taxon>
        <taxon>Tracheophyta</taxon>
        <taxon>Spermatophyta</taxon>
        <taxon>Magnoliopsida</taxon>
        <taxon>eudicotyledons</taxon>
        <taxon>Gunneridae</taxon>
        <taxon>Pentapetalae</taxon>
        <taxon>rosids</taxon>
        <taxon>fabids</taxon>
        <taxon>Cucurbitales</taxon>
        <taxon>Cucurbitaceae</taxon>
        <taxon>Benincaseae</taxon>
        <taxon>Cucumis</taxon>
    </lineage>
</organism>
<keyword evidence="5" id="KW-0238">DNA-binding</keyword>
<dbReference type="SMART" id="SM00401">
    <property type="entry name" value="ZnF_GATA"/>
    <property type="match status" value="1"/>
</dbReference>
<dbReference type="PROSITE" id="PS00344">
    <property type="entry name" value="GATA_ZN_FINGER_1"/>
    <property type="match status" value="1"/>
</dbReference>
<reference evidence="12 13" key="1">
    <citation type="journal article" date="2009" name="Nat. Genet.">
        <title>The genome of the cucumber, Cucumis sativus L.</title>
        <authorList>
            <person name="Huang S."/>
            <person name="Li R."/>
            <person name="Zhang Z."/>
            <person name="Li L."/>
            <person name="Gu X."/>
            <person name="Fan W."/>
            <person name="Lucas W.J."/>
            <person name="Wang X."/>
            <person name="Xie B."/>
            <person name="Ni P."/>
            <person name="Ren Y."/>
            <person name="Zhu H."/>
            <person name="Li J."/>
            <person name="Lin K."/>
            <person name="Jin W."/>
            <person name="Fei Z."/>
            <person name="Li G."/>
            <person name="Staub J."/>
            <person name="Kilian A."/>
            <person name="van der Vossen E.A."/>
            <person name="Wu Y."/>
            <person name="Guo J."/>
            <person name="He J."/>
            <person name="Jia Z."/>
            <person name="Ren Y."/>
            <person name="Tian G."/>
            <person name="Lu Y."/>
            <person name="Ruan J."/>
            <person name="Qian W."/>
            <person name="Wang M."/>
            <person name="Huang Q."/>
            <person name="Li B."/>
            <person name="Xuan Z."/>
            <person name="Cao J."/>
            <person name="Asan"/>
            <person name="Wu Z."/>
            <person name="Zhang J."/>
            <person name="Cai Q."/>
            <person name="Bai Y."/>
            <person name="Zhao B."/>
            <person name="Han Y."/>
            <person name="Li Y."/>
            <person name="Li X."/>
            <person name="Wang S."/>
            <person name="Shi Q."/>
            <person name="Liu S."/>
            <person name="Cho W.K."/>
            <person name="Kim J.Y."/>
            <person name="Xu Y."/>
            <person name="Heller-Uszynska K."/>
            <person name="Miao H."/>
            <person name="Cheng Z."/>
            <person name="Zhang S."/>
            <person name="Wu J."/>
            <person name="Yang Y."/>
            <person name="Kang H."/>
            <person name="Li M."/>
            <person name="Liang H."/>
            <person name="Ren X."/>
            <person name="Shi Z."/>
            <person name="Wen M."/>
            <person name="Jian M."/>
            <person name="Yang H."/>
            <person name="Zhang G."/>
            <person name="Yang Z."/>
            <person name="Chen R."/>
            <person name="Liu S."/>
            <person name="Li J."/>
            <person name="Ma L."/>
            <person name="Liu H."/>
            <person name="Zhou Y."/>
            <person name="Zhao J."/>
            <person name="Fang X."/>
            <person name="Li G."/>
            <person name="Fang L."/>
            <person name="Li Y."/>
            <person name="Liu D."/>
            <person name="Zheng H."/>
            <person name="Zhang Y."/>
            <person name="Qin N."/>
            <person name="Li Z."/>
            <person name="Yang G."/>
            <person name="Yang S."/>
            <person name="Bolund L."/>
            <person name="Kristiansen K."/>
            <person name="Zheng H."/>
            <person name="Li S."/>
            <person name="Zhang X."/>
            <person name="Yang H."/>
            <person name="Wang J."/>
            <person name="Sun R."/>
            <person name="Zhang B."/>
            <person name="Jiang S."/>
            <person name="Wang J."/>
            <person name="Du Y."/>
            <person name="Li S."/>
        </authorList>
    </citation>
    <scope>NUCLEOTIDE SEQUENCE [LARGE SCALE GENOMIC DNA]</scope>
    <source>
        <strain evidence="13">cv. 9930</strain>
    </source>
</reference>
<dbReference type="GO" id="GO:0006355">
    <property type="term" value="P:regulation of DNA-templated transcription"/>
    <property type="evidence" value="ECO:0007669"/>
    <property type="project" value="InterPro"/>
</dbReference>
<dbReference type="PROSITE" id="PS50114">
    <property type="entry name" value="GATA_ZN_FINGER_2"/>
    <property type="match status" value="1"/>
</dbReference>
<keyword evidence="3" id="KW-0862">Zinc</keyword>
<keyword evidence="4" id="KW-0805">Transcription regulation</keyword>